<dbReference type="Pfam" id="PF07992">
    <property type="entry name" value="Pyr_redox_2"/>
    <property type="match status" value="1"/>
</dbReference>
<proteinExistence type="predicted"/>
<feature type="region of interest" description="Disordered" evidence="1">
    <location>
        <begin position="408"/>
        <end position="428"/>
    </location>
</feature>
<dbReference type="PANTHER" id="PTHR43755:SF1">
    <property type="entry name" value="FAD-DEPENDENT PYRIDINE NUCLEOTIDE-DISULPHIDE OXIDOREDUCTASE"/>
    <property type="match status" value="1"/>
</dbReference>
<sequence length="428" mass="47507">MRQLLVLGAGTAGTMIANRMRRLLDPHQWQVTVVDRDDDHHYQPGYLFVPFAMMSPHDVVRSRHAQLHDGVRFVTGEVDLVDHAHDAVVLTDGTRLPYDQLVIASGTTPRPDQTPGTTGPLWRDKVHEFYTLEGAVALREALEHFTHGRLVVHVTEMPIKCPVAPLEFTLLAEAMFRGRGQRDRVEIVYATPLPGAFTKPVASARLGHLLEDRKILVETDFMLESIDNERQCLVSYDEREVPFDLLVTVPLNMGADFVARSGLGDELNYVPVDRGTLLATGHDNIFAVGDAGDIPTSKAGSVAHYSVDVFVDNFLDHVEGRPLTHHFDGHANCFVESGDGKALLIDFNYDVEPLPGKFPIPVLGPMTLLEETRANHAGKTAFSWVYWNLLLPGRLPMPTDMSMAGKHVPTPMNHTEPGTTFPEKEQLP</sequence>
<dbReference type="STRING" id="1005945.SAMN05216561_11177"/>
<keyword evidence="4" id="KW-1185">Reference proteome</keyword>
<dbReference type="InterPro" id="IPR036188">
    <property type="entry name" value="FAD/NAD-bd_sf"/>
</dbReference>
<dbReference type="AlphaFoldDB" id="A0A1I3JYM6"/>
<dbReference type="Gene3D" id="3.50.50.60">
    <property type="entry name" value="FAD/NAD(P)-binding domain"/>
    <property type="match status" value="2"/>
</dbReference>
<evidence type="ECO:0000256" key="1">
    <source>
        <dbReference type="SAM" id="MobiDB-lite"/>
    </source>
</evidence>
<evidence type="ECO:0000259" key="2">
    <source>
        <dbReference type="Pfam" id="PF07992"/>
    </source>
</evidence>
<protein>
    <submittedName>
        <fullName evidence="3">Sulfide:quinone oxidoreductase</fullName>
    </submittedName>
</protein>
<dbReference type="Proteomes" id="UP000198649">
    <property type="component" value="Unassembled WGS sequence"/>
</dbReference>
<name>A0A1I3JYM6_9ACTN</name>
<dbReference type="OrthoDB" id="9802771at2"/>
<dbReference type="RefSeq" id="WP_091114490.1">
    <property type="nucleotide sequence ID" value="NZ_BKAF01000013.1"/>
</dbReference>
<dbReference type="GO" id="GO:0016491">
    <property type="term" value="F:oxidoreductase activity"/>
    <property type="evidence" value="ECO:0007669"/>
    <property type="project" value="InterPro"/>
</dbReference>
<reference evidence="3 4" key="1">
    <citation type="submission" date="2016-10" db="EMBL/GenBank/DDBJ databases">
        <authorList>
            <person name="de Groot N.N."/>
        </authorList>
    </citation>
    <scope>NUCLEOTIDE SEQUENCE [LARGE SCALE GENOMIC DNA]</scope>
    <source>
        <strain evidence="3 4">CGMCC 1.11156</strain>
    </source>
</reference>
<dbReference type="SUPFAM" id="SSF51905">
    <property type="entry name" value="FAD/NAD(P)-binding domain"/>
    <property type="match status" value="2"/>
</dbReference>
<gene>
    <name evidence="3" type="ORF">SAMN05216561_11177</name>
</gene>
<accession>A0A1I3JYM6</accession>
<evidence type="ECO:0000313" key="4">
    <source>
        <dbReference type="Proteomes" id="UP000198649"/>
    </source>
</evidence>
<feature type="domain" description="FAD/NAD(P)-binding" evidence="2">
    <location>
        <begin position="3"/>
        <end position="144"/>
    </location>
</feature>
<dbReference type="InterPro" id="IPR052541">
    <property type="entry name" value="SQRD"/>
</dbReference>
<evidence type="ECO:0000313" key="3">
    <source>
        <dbReference type="EMBL" id="SFI65377.1"/>
    </source>
</evidence>
<dbReference type="EMBL" id="FOQG01000011">
    <property type="protein sequence ID" value="SFI65377.1"/>
    <property type="molecule type" value="Genomic_DNA"/>
</dbReference>
<dbReference type="PRINTS" id="PR00368">
    <property type="entry name" value="FADPNR"/>
</dbReference>
<organism evidence="3 4">
    <name type="scientific">Nocardioides psychrotolerans</name>
    <dbReference type="NCBI Taxonomy" id="1005945"/>
    <lineage>
        <taxon>Bacteria</taxon>
        <taxon>Bacillati</taxon>
        <taxon>Actinomycetota</taxon>
        <taxon>Actinomycetes</taxon>
        <taxon>Propionibacteriales</taxon>
        <taxon>Nocardioidaceae</taxon>
        <taxon>Nocardioides</taxon>
    </lineage>
</organism>
<dbReference type="InterPro" id="IPR023753">
    <property type="entry name" value="FAD/NAD-binding_dom"/>
</dbReference>
<dbReference type="PANTHER" id="PTHR43755">
    <property type="match status" value="1"/>
</dbReference>